<evidence type="ECO:0000256" key="5">
    <source>
        <dbReference type="ARBA" id="ARBA00022989"/>
    </source>
</evidence>
<keyword evidence="5 9" id="KW-1133">Transmembrane helix</keyword>
<evidence type="ECO:0000256" key="2">
    <source>
        <dbReference type="ARBA" id="ARBA00022448"/>
    </source>
</evidence>
<keyword evidence="3 8" id="KW-0812">Transmembrane</keyword>
<dbReference type="InterPro" id="IPR000425">
    <property type="entry name" value="MIP"/>
</dbReference>
<evidence type="ECO:0000256" key="8">
    <source>
        <dbReference type="RuleBase" id="RU000477"/>
    </source>
</evidence>
<dbReference type="InterPro" id="IPR044222">
    <property type="entry name" value="SIP1-1/2-like"/>
</dbReference>
<proteinExistence type="inferred from homology"/>
<dbReference type="AlphaFoldDB" id="A0A7S1T584"/>
<gene>
    <name evidence="10" type="ORF">TCHU04912_LOCUS20641</name>
</gene>
<dbReference type="PANTHER" id="PTHR46739">
    <property type="entry name" value="AQUAPORIN SIP1-1"/>
    <property type="match status" value="1"/>
</dbReference>
<comment type="subcellular location">
    <subcellularLocation>
        <location evidence="1">Membrane</location>
        <topology evidence="1">Multi-pass membrane protein</topology>
    </subcellularLocation>
</comment>
<name>A0A7S1T584_9CHLO</name>
<dbReference type="GO" id="GO:0016020">
    <property type="term" value="C:membrane"/>
    <property type="evidence" value="ECO:0007669"/>
    <property type="project" value="UniProtKB-SubCell"/>
</dbReference>
<dbReference type="InterPro" id="IPR023271">
    <property type="entry name" value="Aquaporin-like"/>
</dbReference>
<evidence type="ECO:0000313" key="10">
    <source>
        <dbReference type="EMBL" id="CAD9222052.1"/>
    </source>
</evidence>
<evidence type="ECO:0000256" key="4">
    <source>
        <dbReference type="ARBA" id="ARBA00022737"/>
    </source>
</evidence>
<dbReference type="SUPFAM" id="SSF81338">
    <property type="entry name" value="Aquaporin-like"/>
    <property type="match status" value="1"/>
</dbReference>
<feature type="transmembrane region" description="Helical" evidence="9">
    <location>
        <begin position="128"/>
        <end position="148"/>
    </location>
</feature>
<organism evidence="10">
    <name type="scientific">Tetraselmis chuii</name>
    <dbReference type="NCBI Taxonomy" id="63592"/>
    <lineage>
        <taxon>Eukaryota</taxon>
        <taxon>Viridiplantae</taxon>
        <taxon>Chlorophyta</taxon>
        <taxon>core chlorophytes</taxon>
        <taxon>Chlorodendrophyceae</taxon>
        <taxon>Chlorodendrales</taxon>
        <taxon>Chlorodendraceae</taxon>
        <taxon>Tetraselmis</taxon>
    </lineage>
</organism>
<dbReference type="Pfam" id="PF00230">
    <property type="entry name" value="MIP"/>
    <property type="match status" value="1"/>
</dbReference>
<keyword evidence="2 8" id="KW-0813">Transport</keyword>
<evidence type="ECO:0008006" key="11">
    <source>
        <dbReference type="Google" id="ProtNLM"/>
    </source>
</evidence>
<evidence type="ECO:0000256" key="3">
    <source>
        <dbReference type="ARBA" id="ARBA00022692"/>
    </source>
</evidence>
<evidence type="ECO:0000256" key="6">
    <source>
        <dbReference type="ARBA" id="ARBA00023136"/>
    </source>
</evidence>
<dbReference type="EMBL" id="HBGG01040026">
    <property type="protein sequence ID" value="CAD9222052.1"/>
    <property type="molecule type" value="Transcribed_RNA"/>
</dbReference>
<dbReference type="Gene3D" id="1.20.1080.10">
    <property type="entry name" value="Glycerol uptake facilitator protein"/>
    <property type="match status" value="1"/>
</dbReference>
<comment type="similarity">
    <text evidence="7">Belongs to the MIP/aquaporin (TC 1.A.8) family. SIP (TC 1.A.8.10) subfamily.</text>
</comment>
<protein>
    <recommendedName>
        <fullName evidence="11">Aquaporin</fullName>
    </recommendedName>
</protein>
<dbReference type="GO" id="GO:0015250">
    <property type="term" value="F:water channel activity"/>
    <property type="evidence" value="ECO:0007669"/>
    <property type="project" value="InterPro"/>
</dbReference>
<feature type="transmembrane region" description="Helical" evidence="9">
    <location>
        <begin position="200"/>
        <end position="218"/>
    </location>
</feature>
<feature type="transmembrane region" description="Helical" evidence="9">
    <location>
        <begin position="90"/>
        <end position="108"/>
    </location>
</feature>
<sequence>MPPVRLLLADLAVTAVWVFSTSFLSDATMQIVSATGASDLTVSMTLLVLGLLLMSPLCDGLGGACFNPAISVAFAAAGKEAIFETLLRTAFQTAGGVAGGYTAIYIHGEGGLKELSIGLRPGVSLTEGAVCEFILTFLSCITVVWSVGMKSKTTMLTAQLGSAVLLILGGLNYTGPSMNPAVSFCWFWHYEGHTVMEHGMVFWVAPIVGAVLAGMLCIETKVKTKHGKRKPKMN</sequence>
<evidence type="ECO:0000256" key="7">
    <source>
        <dbReference type="ARBA" id="ARBA00024030"/>
    </source>
</evidence>
<feature type="transmembrane region" description="Helical" evidence="9">
    <location>
        <begin position="155"/>
        <end position="174"/>
    </location>
</feature>
<dbReference type="PANTHER" id="PTHR46739:SF3">
    <property type="entry name" value="AQUAPORIN SIP1-1"/>
    <property type="match status" value="1"/>
</dbReference>
<feature type="transmembrane region" description="Helical" evidence="9">
    <location>
        <begin position="6"/>
        <end position="24"/>
    </location>
</feature>
<reference evidence="10" key="1">
    <citation type="submission" date="2021-01" db="EMBL/GenBank/DDBJ databases">
        <authorList>
            <person name="Corre E."/>
            <person name="Pelletier E."/>
            <person name="Niang G."/>
            <person name="Scheremetjew M."/>
            <person name="Finn R."/>
            <person name="Kale V."/>
            <person name="Holt S."/>
            <person name="Cochrane G."/>
            <person name="Meng A."/>
            <person name="Brown T."/>
            <person name="Cohen L."/>
        </authorList>
    </citation>
    <scope>NUCLEOTIDE SEQUENCE</scope>
    <source>
        <strain evidence="10">PLY429</strain>
    </source>
</reference>
<dbReference type="PRINTS" id="PR00783">
    <property type="entry name" value="MINTRINSICP"/>
</dbReference>
<keyword evidence="6 9" id="KW-0472">Membrane</keyword>
<accession>A0A7S1T584</accession>
<evidence type="ECO:0000256" key="1">
    <source>
        <dbReference type="ARBA" id="ARBA00004141"/>
    </source>
</evidence>
<evidence type="ECO:0000256" key="9">
    <source>
        <dbReference type="SAM" id="Phobius"/>
    </source>
</evidence>
<keyword evidence="4" id="KW-0677">Repeat</keyword>